<feature type="chain" id="PRO_5045419549" evidence="1">
    <location>
        <begin position="21"/>
        <end position="209"/>
    </location>
</feature>
<dbReference type="InterPro" id="IPR009642">
    <property type="entry name" value="DUF1236"/>
</dbReference>
<name>A0ABW5QJP8_9HYPH</name>
<accession>A0ABW5QJP8</accession>
<dbReference type="Pfam" id="PF06823">
    <property type="entry name" value="DUF1236"/>
    <property type="match status" value="2"/>
</dbReference>
<organism evidence="2 3">
    <name type="scientific">Devosia albogilva</name>
    <dbReference type="NCBI Taxonomy" id="429726"/>
    <lineage>
        <taxon>Bacteria</taxon>
        <taxon>Pseudomonadati</taxon>
        <taxon>Pseudomonadota</taxon>
        <taxon>Alphaproteobacteria</taxon>
        <taxon>Hyphomicrobiales</taxon>
        <taxon>Devosiaceae</taxon>
        <taxon>Devosia</taxon>
    </lineage>
</organism>
<keyword evidence="3" id="KW-1185">Reference proteome</keyword>
<dbReference type="RefSeq" id="WP_386832998.1">
    <property type="nucleotide sequence ID" value="NZ_JBHUNP010000001.1"/>
</dbReference>
<comment type="caution">
    <text evidence="2">The sequence shown here is derived from an EMBL/GenBank/DDBJ whole genome shotgun (WGS) entry which is preliminary data.</text>
</comment>
<dbReference type="Proteomes" id="UP001597521">
    <property type="component" value="Unassembled WGS sequence"/>
</dbReference>
<reference evidence="3" key="1">
    <citation type="journal article" date="2019" name="Int. J. Syst. Evol. Microbiol.">
        <title>The Global Catalogue of Microorganisms (GCM) 10K type strain sequencing project: providing services to taxonomists for standard genome sequencing and annotation.</title>
        <authorList>
            <consortium name="The Broad Institute Genomics Platform"/>
            <consortium name="The Broad Institute Genome Sequencing Center for Infectious Disease"/>
            <person name="Wu L."/>
            <person name="Ma J."/>
        </authorList>
    </citation>
    <scope>NUCLEOTIDE SEQUENCE [LARGE SCALE GENOMIC DNA]</scope>
    <source>
        <strain evidence="3">CCM 7427</strain>
    </source>
</reference>
<protein>
    <submittedName>
        <fullName evidence="2">DUF1236 domain-containing protein</fullName>
    </submittedName>
</protein>
<feature type="signal peptide" evidence="1">
    <location>
        <begin position="1"/>
        <end position="20"/>
    </location>
</feature>
<evidence type="ECO:0000256" key="1">
    <source>
        <dbReference type="SAM" id="SignalP"/>
    </source>
</evidence>
<keyword evidence="1" id="KW-0732">Signal</keyword>
<gene>
    <name evidence="2" type="ORF">ACFSX5_09135</name>
</gene>
<proteinExistence type="predicted"/>
<evidence type="ECO:0000313" key="3">
    <source>
        <dbReference type="Proteomes" id="UP001597521"/>
    </source>
</evidence>
<dbReference type="EMBL" id="JBHUNP010000001">
    <property type="protein sequence ID" value="MFD2647953.1"/>
    <property type="molecule type" value="Genomic_DNA"/>
</dbReference>
<sequence>MKKLLLASVAVIALGAPAFAQTEVTTDADTNATIGATAGGAGGAALGAVLGGPIGAVVGGFAGAVIGGEAGVEASTVEYATANPVEPIYIDGSVDVGFVVPADVTIHTIQGDDRYGYIYANDRVWIVDLETRALVQSPGYVVSQSVADYAVGNPVGSVTVDGDVVVGTVLPGDVEVNTIPDSPTYSYVYVNDRPVLVENSSRTVVWVNN</sequence>
<evidence type="ECO:0000313" key="2">
    <source>
        <dbReference type="EMBL" id="MFD2647953.1"/>
    </source>
</evidence>